<keyword evidence="2" id="KW-0472">Membrane</keyword>
<sequence length="225" mass="25063">MNLAGCATRLANTNISFYSSSTTIFAIMFVAVCLLRVSQGASPFCRTCRGSCKPNETIASAENFTDPTSSEVTDDLINEVVDNDTSKPINSSSSSDRPKRQSYVERRTCSSKFQLEALLIPFAIMMIPVALCSLLMCVFCCGPEDSRGKVPEKMFGMKIGSQKRKDCADEDELEYKDGYVRRIGSQKTRFATNVQIIEPERRRSSVVDVGNIENRQTREIGEYLI</sequence>
<evidence type="ECO:0000313" key="4">
    <source>
        <dbReference type="WBParaSite" id="jg6131"/>
    </source>
</evidence>
<evidence type="ECO:0000313" key="3">
    <source>
        <dbReference type="Proteomes" id="UP000887574"/>
    </source>
</evidence>
<evidence type="ECO:0000256" key="1">
    <source>
        <dbReference type="SAM" id="MobiDB-lite"/>
    </source>
</evidence>
<protein>
    <submittedName>
        <fullName evidence="4">Uncharacterized protein</fullName>
    </submittedName>
</protein>
<organism evidence="3 4">
    <name type="scientific">Ditylenchus dipsaci</name>
    <dbReference type="NCBI Taxonomy" id="166011"/>
    <lineage>
        <taxon>Eukaryota</taxon>
        <taxon>Metazoa</taxon>
        <taxon>Ecdysozoa</taxon>
        <taxon>Nematoda</taxon>
        <taxon>Chromadorea</taxon>
        <taxon>Rhabditida</taxon>
        <taxon>Tylenchina</taxon>
        <taxon>Tylenchomorpha</taxon>
        <taxon>Sphaerularioidea</taxon>
        <taxon>Anguinidae</taxon>
        <taxon>Anguininae</taxon>
        <taxon>Ditylenchus</taxon>
    </lineage>
</organism>
<accession>A0A915EGM0</accession>
<proteinExistence type="predicted"/>
<dbReference type="Proteomes" id="UP000887574">
    <property type="component" value="Unplaced"/>
</dbReference>
<feature type="transmembrane region" description="Helical" evidence="2">
    <location>
        <begin position="15"/>
        <end position="37"/>
    </location>
</feature>
<keyword evidence="2" id="KW-0812">Transmembrane</keyword>
<keyword evidence="2" id="KW-1133">Transmembrane helix</keyword>
<evidence type="ECO:0000256" key="2">
    <source>
        <dbReference type="SAM" id="Phobius"/>
    </source>
</evidence>
<dbReference type="AlphaFoldDB" id="A0A915EGM0"/>
<feature type="transmembrane region" description="Helical" evidence="2">
    <location>
        <begin position="115"/>
        <end position="136"/>
    </location>
</feature>
<keyword evidence="3" id="KW-1185">Reference proteome</keyword>
<reference evidence="4" key="1">
    <citation type="submission" date="2022-11" db="UniProtKB">
        <authorList>
            <consortium name="WormBaseParasite"/>
        </authorList>
    </citation>
    <scope>IDENTIFICATION</scope>
</reference>
<dbReference type="WBParaSite" id="jg6131">
    <property type="protein sequence ID" value="jg6131"/>
    <property type="gene ID" value="jg6131"/>
</dbReference>
<feature type="region of interest" description="Disordered" evidence="1">
    <location>
        <begin position="82"/>
        <end position="103"/>
    </location>
</feature>
<name>A0A915EGM0_9BILA</name>